<dbReference type="EMBL" id="CP042243">
    <property type="protein sequence ID" value="QEK11716.1"/>
    <property type="molecule type" value="Genomic_DNA"/>
</dbReference>
<evidence type="ECO:0000313" key="4">
    <source>
        <dbReference type="Proteomes" id="UP000324646"/>
    </source>
</evidence>
<reference evidence="3 4" key="1">
    <citation type="submission" date="2019-07" db="EMBL/GenBank/DDBJ databases">
        <title>Complete genome of Crassaminicella thermophila SY095.</title>
        <authorList>
            <person name="Li X."/>
        </authorList>
    </citation>
    <scope>NUCLEOTIDE SEQUENCE [LARGE SCALE GENOMIC DNA]</scope>
    <source>
        <strain evidence="3 4">SY095</strain>
    </source>
</reference>
<name>A0A5C0SD89_CRATE</name>
<dbReference type="SUPFAM" id="SSF53067">
    <property type="entry name" value="Actin-like ATPase domain"/>
    <property type="match status" value="2"/>
</dbReference>
<dbReference type="RefSeq" id="WP_148808871.1">
    <property type="nucleotide sequence ID" value="NZ_CP042243.1"/>
</dbReference>
<dbReference type="InterPro" id="IPR049067">
    <property type="entry name" value="MreB-like_C"/>
</dbReference>
<feature type="domain" description="Actin-like protein N-terminal" evidence="1">
    <location>
        <begin position="4"/>
        <end position="137"/>
    </location>
</feature>
<keyword evidence="4" id="KW-1185">Reference proteome</keyword>
<dbReference type="KEGG" id="crs:FQB35_04690"/>
<proteinExistence type="predicted"/>
<dbReference type="Pfam" id="PF17989">
    <property type="entry name" value="ALP_N"/>
    <property type="match status" value="1"/>
</dbReference>
<sequence length="297" mass="33782">MLIGVDQGYTYTKNSKGVIFPSRVRVGETIDINNVIEVQIEGKSYIVGEKESNFTVDTNKVDDEKTKVCILTSIAKSTEREITDVKLITGLPPGQYKQQKEKLKDMLLDSGLTKIIINNQKKYLRIIKADVFVQGAGPIFLNPNQYRNAKVLVIDIGGLTIDCCYFENMKLEKYRTYEKGMLKLYSQMISEVNSKLELNLDVIDGERVLNEGIKIYGKYQNLRFLEPAINSHVEGFMTDIKLDFPIKTVDYIILIGGGSKGLNERLQKYMPNAELFHDSQFTNATCYEQIGRVRFGE</sequence>
<dbReference type="OrthoDB" id="1883643at2"/>
<dbReference type="Pfam" id="PF21522">
    <property type="entry name" value="MreB-like_C"/>
    <property type="match status" value="1"/>
</dbReference>
<gene>
    <name evidence="3" type="ORF">FQB35_04690</name>
</gene>
<organism evidence="3 4">
    <name type="scientific">Crassaminicella thermophila</name>
    <dbReference type="NCBI Taxonomy" id="2599308"/>
    <lineage>
        <taxon>Bacteria</taxon>
        <taxon>Bacillati</taxon>
        <taxon>Bacillota</taxon>
        <taxon>Clostridia</taxon>
        <taxon>Eubacteriales</taxon>
        <taxon>Clostridiaceae</taxon>
        <taxon>Crassaminicella</taxon>
    </lineage>
</organism>
<dbReference type="Proteomes" id="UP000324646">
    <property type="component" value="Chromosome"/>
</dbReference>
<accession>A0A5C0SD89</accession>
<dbReference type="AlphaFoldDB" id="A0A5C0SD89"/>
<evidence type="ECO:0000259" key="2">
    <source>
        <dbReference type="Pfam" id="PF21522"/>
    </source>
</evidence>
<evidence type="ECO:0000259" key="1">
    <source>
        <dbReference type="Pfam" id="PF17989"/>
    </source>
</evidence>
<dbReference type="InterPro" id="IPR040607">
    <property type="entry name" value="ALP_N"/>
</dbReference>
<dbReference type="Gene3D" id="3.30.420.40">
    <property type="match status" value="2"/>
</dbReference>
<protein>
    <submittedName>
        <fullName evidence="3">ParM/StbA family protein</fullName>
    </submittedName>
</protein>
<evidence type="ECO:0000313" key="3">
    <source>
        <dbReference type="EMBL" id="QEK11716.1"/>
    </source>
</evidence>
<dbReference type="InterPro" id="IPR043129">
    <property type="entry name" value="ATPase_NBD"/>
</dbReference>
<feature type="domain" description="Actin homologue MreB-like C-terminal" evidence="2">
    <location>
        <begin position="153"/>
        <end position="267"/>
    </location>
</feature>